<keyword evidence="2" id="KW-1185">Reference proteome</keyword>
<reference evidence="1" key="1">
    <citation type="submission" date="2023-02" db="EMBL/GenBank/DDBJ databases">
        <title>Genome of toxic invasive species Heracleum sosnowskyi carries increased number of genes despite the absence of recent whole-genome duplications.</title>
        <authorList>
            <person name="Schelkunov M."/>
            <person name="Shtratnikova V."/>
            <person name="Makarenko M."/>
            <person name="Klepikova A."/>
            <person name="Omelchenko D."/>
            <person name="Novikova G."/>
            <person name="Obukhova E."/>
            <person name="Bogdanov V."/>
            <person name="Penin A."/>
            <person name="Logacheva M."/>
        </authorList>
    </citation>
    <scope>NUCLEOTIDE SEQUENCE</scope>
    <source>
        <strain evidence="1">Hsosn_3</strain>
        <tissue evidence="1">Leaf</tissue>
    </source>
</reference>
<reference evidence="1" key="2">
    <citation type="submission" date="2023-05" db="EMBL/GenBank/DDBJ databases">
        <authorList>
            <person name="Schelkunov M.I."/>
        </authorList>
    </citation>
    <scope>NUCLEOTIDE SEQUENCE</scope>
    <source>
        <strain evidence="1">Hsosn_3</strain>
        <tissue evidence="1">Leaf</tissue>
    </source>
</reference>
<name>A0AAD8HPR1_9APIA</name>
<gene>
    <name evidence="1" type="ORF">POM88_036017</name>
</gene>
<evidence type="ECO:0000313" key="1">
    <source>
        <dbReference type="EMBL" id="KAK1369925.1"/>
    </source>
</evidence>
<dbReference type="AlphaFoldDB" id="A0AAD8HPR1"/>
<accession>A0AAD8HPR1</accession>
<organism evidence="1 2">
    <name type="scientific">Heracleum sosnowskyi</name>
    <dbReference type="NCBI Taxonomy" id="360622"/>
    <lineage>
        <taxon>Eukaryota</taxon>
        <taxon>Viridiplantae</taxon>
        <taxon>Streptophyta</taxon>
        <taxon>Embryophyta</taxon>
        <taxon>Tracheophyta</taxon>
        <taxon>Spermatophyta</taxon>
        <taxon>Magnoliopsida</taxon>
        <taxon>eudicotyledons</taxon>
        <taxon>Gunneridae</taxon>
        <taxon>Pentapetalae</taxon>
        <taxon>asterids</taxon>
        <taxon>campanulids</taxon>
        <taxon>Apiales</taxon>
        <taxon>Apiaceae</taxon>
        <taxon>Apioideae</taxon>
        <taxon>apioid superclade</taxon>
        <taxon>Tordylieae</taxon>
        <taxon>Tordyliinae</taxon>
        <taxon>Heracleum</taxon>
    </lineage>
</organism>
<sequence length="130" mass="14756">MDDGDGQVSKQGECISEKEAVDLNPQVIHVNLEDEEVKCDEKLDENCEKGKKGSIVWDYFNRIPGLPVGKEKAKCGLSEALVCSQDWLRTSEIVIDLRGEPEEYLQHEKLENDESVEKVYRGCKCRLQVV</sequence>
<protein>
    <submittedName>
        <fullName evidence="1">Uncharacterized protein</fullName>
    </submittedName>
</protein>
<evidence type="ECO:0000313" key="2">
    <source>
        <dbReference type="Proteomes" id="UP001237642"/>
    </source>
</evidence>
<dbReference type="EMBL" id="JAUIZM010000008">
    <property type="protein sequence ID" value="KAK1369925.1"/>
    <property type="molecule type" value="Genomic_DNA"/>
</dbReference>
<comment type="caution">
    <text evidence="1">The sequence shown here is derived from an EMBL/GenBank/DDBJ whole genome shotgun (WGS) entry which is preliminary data.</text>
</comment>
<proteinExistence type="predicted"/>
<dbReference type="Proteomes" id="UP001237642">
    <property type="component" value="Unassembled WGS sequence"/>
</dbReference>